<dbReference type="RefSeq" id="WP_128094628.1">
    <property type="nucleotide sequence ID" value="NZ_JBHEEN010000010.1"/>
</dbReference>
<evidence type="ECO:0000259" key="1">
    <source>
        <dbReference type="Pfam" id="PF24390"/>
    </source>
</evidence>
<proteinExistence type="predicted"/>
<feature type="domain" description="PRTase associated wHTH" evidence="2">
    <location>
        <begin position="329"/>
        <end position="411"/>
    </location>
</feature>
<comment type="caution">
    <text evidence="3">The sequence shown here is derived from an EMBL/GenBank/DDBJ whole genome shotgun (WGS) entry which is preliminary data.</text>
</comment>
<evidence type="ECO:0000259" key="2">
    <source>
        <dbReference type="Pfam" id="PF24409"/>
    </source>
</evidence>
<evidence type="ECO:0000313" key="3">
    <source>
        <dbReference type="EMBL" id="KAB0567738.1"/>
    </source>
</evidence>
<dbReference type="InterPro" id="IPR056920">
    <property type="entry name" value="PRTase-CE"/>
</dbReference>
<sequence>MKLSESEQAANWLSYFTIGDDLIVRDLLDHFTVVSTSTFRSWVSMALGKIGSKATPLALYAEREFPLGQRFFSKMDTGVVLRSVGRNGPKLIEPTRGSMHVGSEGIVAQLLTEIARRDPKAYLLSPGPDRLRPMKTRSAVHKIAIVTDLLGSGARICKMLDALWRTETFRSWQSHLKSRIEIHVVAYASTIVGEKAVKSHRLKPKLHFAVVAPTIFDIYRSHGLGQVENLCKFYNPIPGHSKYGALGFEEVGTLIAFGHGCPNTTPPMFWAESRTRPTLFPNRSAVSFDAIFHVHEGIPFSDKLMSLGQPTLSDPELLAHFGEESSHALLVLAAMARGLRGISKISVRTGLGVLVAESLIKLFLRVGWCDVHGAISEAGLSELRSARQSLKSRIPLPEDRISVYFPTSLRG</sequence>
<organism evidence="3">
    <name type="scientific">Brucella pituitosa</name>
    <dbReference type="NCBI Taxonomy" id="571256"/>
    <lineage>
        <taxon>Bacteria</taxon>
        <taxon>Pseudomonadati</taxon>
        <taxon>Pseudomonadota</taxon>
        <taxon>Alphaproteobacteria</taxon>
        <taxon>Hyphomicrobiales</taxon>
        <taxon>Brucellaceae</taxon>
        <taxon>Brucella/Ochrobactrum group</taxon>
        <taxon>Brucella</taxon>
    </lineage>
</organism>
<gene>
    <name evidence="3" type="ORF">F7Q93_20295</name>
</gene>
<name>A0A643EW39_9HYPH</name>
<reference evidence="3" key="1">
    <citation type="submission" date="2019-09" db="EMBL/GenBank/DDBJ databases">
        <title>Draft genome sequences of 48 bacterial type strains from the CCUG.</title>
        <authorList>
            <person name="Tunovic T."/>
            <person name="Pineiro-Iglesias B."/>
            <person name="Unosson C."/>
            <person name="Inganas E."/>
            <person name="Ohlen M."/>
            <person name="Cardew S."/>
            <person name="Jensie-Markopoulos S."/>
            <person name="Salva-Serra F."/>
            <person name="Jaen-Luchoro D."/>
            <person name="Karlsson R."/>
            <person name="Svensson-Stadler L."/>
            <person name="Chun J."/>
            <person name="Moore E."/>
        </authorList>
    </citation>
    <scope>NUCLEOTIDE SEQUENCE</scope>
    <source>
        <strain evidence="3">CCUG 50899</strain>
    </source>
</reference>
<dbReference type="EMBL" id="VZPE01000010">
    <property type="protein sequence ID" value="KAB0567738.1"/>
    <property type="molecule type" value="Genomic_DNA"/>
</dbReference>
<dbReference type="Pfam" id="PF24390">
    <property type="entry name" value="PRTase-CE"/>
    <property type="match status" value="1"/>
</dbReference>
<protein>
    <submittedName>
        <fullName evidence="3">Uncharacterized protein</fullName>
    </submittedName>
</protein>
<accession>A0A643EW39</accession>
<feature type="domain" description="PRTase-CE" evidence="1">
    <location>
        <begin position="11"/>
        <end position="280"/>
    </location>
</feature>
<dbReference type="AlphaFoldDB" id="A0A643EW39"/>
<dbReference type="InterPro" id="IPR057055">
    <property type="entry name" value="wHTH-PRTase_assoc"/>
</dbReference>
<dbReference type="Pfam" id="PF24409">
    <property type="entry name" value="wHTH-PRTase_assc"/>
    <property type="match status" value="1"/>
</dbReference>